<dbReference type="SUPFAM" id="SSF50494">
    <property type="entry name" value="Trypsin-like serine proteases"/>
    <property type="match status" value="1"/>
</dbReference>
<evidence type="ECO:0008006" key="3">
    <source>
        <dbReference type="Google" id="ProtNLM"/>
    </source>
</evidence>
<dbReference type="EMBL" id="JEMT01022650">
    <property type="protein sequence ID" value="EXX64961.1"/>
    <property type="molecule type" value="Genomic_DNA"/>
</dbReference>
<organism evidence="1 2">
    <name type="scientific">Rhizophagus irregularis (strain DAOM 197198w)</name>
    <name type="common">Glomus intraradices</name>
    <dbReference type="NCBI Taxonomy" id="1432141"/>
    <lineage>
        <taxon>Eukaryota</taxon>
        <taxon>Fungi</taxon>
        <taxon>Fungi incertae sedis</taxon>
        <taxon>Mucoromycota</taxon>
        <taxon>Glomeromycotina</taxon>
        <taxon>Glomeromycetes</taxon>
        <taxon>Glomerales</taxon>
        <taxon>Glomeraceae</taxon>
        <taxon>Rhizophagus</taxon>
    </lineage>
</organism>
<reference evidence="1 2" key="1">
    <citation type="submission" date="2014-02" db="EMBL/GenBank/DDBJ databases">
        <title>Single nucleus genome sequencing reveals high similarity among nuclei of an endomycorrhizal fungus.</title>
        <authorList>
            <person name="Lin K."/>
            <person name="Geurts R."/>
            <person name="Zhang Z."/>
            <person name="Limpens E."/>
            <person name="Saunders D.G."/>
            <person name="Mu D."/>
            <person name="Pang E."/>
            <person name="Cao H."/>
            <person name="Cha H."/>
            <person name="Lin T."/>
            <person name="Zhou Q."/>
            <person name="Shang Y."/>
            <person name="Li Y."/>
            <person name="Ivanov S."/>
            <person name="Sharma T."/>
            <person name="Velzen R.V."/>
            <person name="Ruijter N.D."/>
            <person name="Aanen D.K."/>
            <person name="Win J."/>
            <person name="Kamoun S."/>
            <person name="Bisseling T."/>
            <person name="Huang S."/>
        </authorList>
    </citation>
    <scope>NUCLEOTIDE SEQUENCE [LARGE SCALE GENOMIC DNA]</scope>
    <source>
        <strain evidence="2">DAOM197198w</strain>
    </source>
</reference>
<evidence type="ECO:0000313" key="2">
    <source>
        <dbReference type="Proteomes" id="UP000022910"/>
    </source>
</evidence>
<dbReference type="HOGENOM" id="CLU_608513_0_0_1"/>
<accession>A0A015KY57</accession>
<evidence type="ECO:0000313" key="1">
    <source>
        <dbReference type="EMBL" id="EXX64961.1"/>
    </source>
</evidence>
<comment type="caution">
    <text evidence="1">The sequence shown here is derived from an EMBL/GenBank/DDBJ whole genome shotgun (WGS) entry which is preliminary data.</text>
</comment>
<protein>
    <recommendedName>
        <fullName evidence="3">Peptidase S1 domain-containing protein</fullName>
    </recommendedName>
</protein>
<sequence length="425" mass="47808">MSTLTLSCIVQKPALENQGHFKINIDANKTGYDLKKLICENINILDVDIRVWIVKISFSGKENLQNIEIKDENSVGDIFKQVENNSYILLVQVCRKNLSYPRTTSVMHQEEYAEQLGEREIQPIQDLKQLSKLMIAREAFLNKLKEEGKDPMAFIGPGLVDDKPAIIVVFPDETVQIRLPATFEGYPVFIRYGVVEPASNPRAYNKKLKPGISIGCSEVKNAFTLGAFFQTDTKKFILTAGHAVGEVCSVVVQPGKYENDPDTSSCAKVSYKFHGIGENSNLLDYSFCEIEHHDRVPVVDPNKPFGSETVIRDYKDFVSDDSESMTYVYKFGRTSFLTKGVAIDKMLTFCTKKFGRVSKVSALLISSIDGQPFGEHGDSGSAVYDDDGQLWGIYYGFDQPFHFIIPIHLILDDVQTRFKVNFTLI</sequence>
<name>A0A015KY57_RHIIW</name>
<dbReference type="InterPro" id="IPR009003">
    <property type="entry name" value="Peptidase_S1_PA"/>
</dbReference>
<gene>
    <name evidence="1" type="ORF">RirG_137870</name>
</gene>
<dbReference type="Proteomes" id="UP000022910">
    <property type="component" value="Unassembled WGS sequence"/>
</dbReference>
<dbReference type="AlphaFoldDB" id="A0A015KY57"/>
<keyword evidence="2" id="KW-1185">Reference proteome</keyword>
<dbReference type="OrthoDB" id="2331722at2759"/>
<proteinExistence type="predicted"/>